<evidence type="ECO:0000256" key="9">
    <source>
        <dbReference type="RuleBase" id="RU000688"/>
    </source>
</evidence>
<dbReference type="PROSITE" id="PS00237">
    <property type="entry name" value="G_PROTEIN_RECEP_F1_1"/>
    <property type="match status" value="1"/>
</dbReference>
<keyword evidence="8 9" id="KW-0807">Transducer</keyword>
<accession>A0A914BBC0</accession>
<name>A0A914BBC0_PATMI</name>
<evidence type="ECO:0000256" key="5">
    <source>
        <dbReference type="ARBA" id="ARBA00023040"/>
    </source>
</evidence>
<dbReference type="GO" id="GO:0004930">
    <property type="term" value="F:G protein-coupled receptor activity"/>
    <property type="evidence" value="ECO:0007669"/>
    <property type="project" value="UniProtKB-KW"/>
</dbReference>
<dbReference type="Pfam" id="PF00001">
    <property type="entry name" value="7tm_1"/>
    <property type="match status" value="1"/>
</dbReference>
<dbReference type="Proteomes" id="UP000887568">
    <property type="component" value="Unplaced"/>
</dbReference>
<evidence type="ECO:0000313" key="13">
    <source>
        <dbReference type="Proteomes" id="UP000887568"/>
    </source>
</evidence>
<comment type="subcellular location">
    <subcellularLocation>
        <location evidence="1">Cell membrane</location>
        <topology evidence="1">Multi-pass membrane protein</topology>
    </subcellularLocation>
</comment>
<evidence type="ECO:0000256" key="3">
    <source>
        <dbReference type="ARBA" id="ARBA00022692"/>
    </source>
</evidence>
<dbReference type="GeneID" id="119741578"/>
<evidence type="ECO:0000256" key="1">
    <source>
        <dbReference type="ARBA" id="ARBA00004651"/>
    </source>
</evidence>
<dbReference type="SMART" id="SM01381">
    <property type="entry name" value="7TM_GPCR_Srsx"/>
    <property type="match status" value="1"/>
</dbReference>
<feature type="domain" description="G-protein coupled receptors family 1 profile" evidence="11">
    <location>
        <begin position="91"/>
        <end position="361"/>
    </location>
</feature>
<protein>
    <recommendedName>
        <fullName evidence="11">G-protein coupled receptors family 1 profile domain-containing protein</fullName>
    </recommendedName>
</protein>
<evidence type="ECO:0000256" key="4">
    <source>
        <dbReference type="ARBA" id="ARBA00022989"/>
    </source>
</evidence>
<feature type="transmembrane region" description="Helical" evidence="10">
    <location>
        <begin position="75"/>
        <end position="100"/>
    </location>
</feature>
<feature type="transmembrane region" description="Helical" evidence="10">
    <location>
        <begin position="192"/>
        <end position="213"/>
    </location>
</feature>
<feature type="transmembrane region" description="Helical" evidence="10">
    <location>
        <begin position="149"/>
        <end position="171"/>
    </location>
</feature>
<dbReference type="CDD" id="cd00637">
    <property type="entry name" value="7tm_classA_rhodopsin-like"/>
    <property type="match status" value="1"/>
</dbReference>
<keyword evidence="5 9" id="KW-0297">G-protein coupled receptor</keyword>
<keyword evidence="3 9" id="KW-0812">Transmembrane</keyword>
<organism evidence="12 13">
    <name type="scientific">Patiria miniata</name>
    <name type="common">Bat star</name>
    <name type="synonym">Asterina miniata</name>
    <dbReference type="NCBI Taxonomy" id="46514"/>
    <lineage>
        <taxon>Eukaryota</taxon>
        <taxon>Metazoa</taxon>
        <taxon>Echinodermata</taxon>
        <taxon>Eleutherozoa</taxon>
        <taxon>Asterozoa</taxon>
        <taxon>Asteroidea</taxon>
        <taxon>Valvatacea</taxon>
        <taxon>Valvatida</taxon>
        <taxon>Asterinidae</taxon>
        <taxon>Patiria</taxon>
    </lineage>
</organism>
<feature type="transmembrane region" description="Helical" evidence="10">
    <location>
        <begin position="316"/>
        <end position="336"/>
    </location>
</feature>
<reference evidence="12" key="1">
    <citation type="submission" date="2022-11" db="UniProtKB">
        <authorList>
            <consortium name="EnsemblMetazoa"/>
        </authorList>
    </citation>
    <scope>IDENTIFICATION</scope>
</reference>
<dbReference type="PRINTS" id="PR00237">
    <property type="entry name" value="GPCRRHODOPSN"/>
</dbReference>
<evidence type="ECO:0000256" key="2">
    <source>
        <dbReference type="ARBA" id="ARBA00022475"/>
    </source>
</evidence>
<dbReference type="OMA" id="NCCINAY"/>
<dbReference type="OrthoDB" id="10044919at2759"/>
<proteinExistence type="inferred from homology"/>
<evidence type="ECO:0000256" key="10">
    <source>
        <dbReference type="SAM" id="Phobius"/>
    </source>
</evidence>
<feature type="transmembrane region" description="Helical" evidence="10">
    <location>
        <begin position="112"/>
        <end position="137"/>
    </location>
</feature>
<dbReference type="SUPFAM" id="SSF81321">
    <property type="entry name" value="Family A G protein-coupled receptor-like"/>
    <property type="match status" value="1"/>
</dbReference>
<feature type="transmembrane region" description="Helical" evidence="10">
    <location>
        <begin position="342"/>
        <end position="363"/>
    </location>
</feature>
<dbReference type="PANTHER" id="PTHR24228:SF72">
    <property type="entry name" value="G-PROTEIN COUPLED RECEPTORS FAMILY 1 PROFILE DOMAIN-CONTAINING PROTEIN"/>
    <property type="match status" value="1"/>
</dbReference>
<keyword evidence="2" id="KW-1003">Cell membrane</keyword>
<evidence type="ECO:0000256" key="7">
    <source>
        <dbReference type="ARBA" id="ARBA00023170"/>
    </source>
</evidence>
<dbReference type="InterPro" id="IPR000276">
    <property type="entry name" value="GPCR_Rhodpsn"/>
</dbReference>
<feature type="transmembrane region" description="Helical" evidence="10">
    <location>
        <begin position="238"/>
        <end position="263"/>
    </location>
</feature>
<dbReference type="GO" id="GO:0005886">
    <property type="term" value="C:plasma membrane"/>
    <property type="evidence" value="ECO:0007669"/>
    <property type="project" value="UniProtKB-SubCell"/>
</dbReference>
<dbReference type="InterPro" id="IPR017452">
    <property type="entry name" value="GPCR_Rhodpsn_7TM"/>
</dbReference>
<evidence type="ECO:0000259" key="11">
    <source>
        <dbReference type="PROSITE" id="PS50262"/>
    </source>
</evidence>
<keyword evidence="13" id="KW-1185">Reference proteome</keyword>
<dbReference type="EnsemblMetazoa" id="XM_038217386.1">
    <property type="protein sequence ID" value="XP_038073314.1"/>
    <property type="gene ID" value="LOC119741578"/>
</dbReference>
<keyword evidence="7 9" id="KW-0675">Receptor</keyword>
<evidence type="ECO:0000313" key="12">
    <source>
        <dbReference type="EnsemblMetazoa" id="XP_038073314.1"/>
    </source>
</evidence>
<keyword evidence="6 10" id="KW-0472">Membrane</keyword>
<evidence type="ECO:0000256" key="8">
    <source>
        <dbReference type="ARBA" id="ARBA00023224"/>
    </source>
</evidence>
<keyword evidence="4 10" id="KW-1133">Transmembrane helix</keyword>
<dbReference type="PANTHER" id="PTHR24228">
    <property type="entry name" value="B2 BRADYKININ RECEPTOR/ANGIOTENSIN II RECEPTOR"/>
    <property type="match status" value="1"/>
</dbReference>
<dbReference type="AlphaFoldDB" id="A0A914BBC0"/>
<evidence type="ECO:0000256" key="6">
    <source>
        <dbReference type="ARBA" id="ARBA00023136"/>
    </source>
</evidence>
<dbReference type="RefSeq" id="XP_038073314.1">
    <property type="nucleotide sequence ID" value="XM_038217386.1"/>
</dbReference>
<dbReference type="Gene3D" id="1.20.1070.10">
    <property type="entry name" value="Rhodopsin 7-helix transmembrane proteins"/>
    <property type="match status" value="1"/>
</dbReference>
<dbReference type="PROSITE" id="PS50262">
    <property type="entry name" value="G_PROTEIN_RECEP_F1_2"/>
    <property type="match status" value="1"/>
</dbReference>
<sequence>MTTGTLTMATDAVSTITLDNETIFSTMSTNSSDDDSFMATSESFLTENLTTAGMLETTTQGDGRTFRFEDYTQRAIIGTIVCLVAVVGFVGNVMVLLAVILSRKLQTRTNVFVVNLAVADLVTCFSAPFSAVALFSMNGWPMPEIVCSIMAAIGFGSLACSIMTLAAISINRFVLITKTTATYRSSYTPKKIAAMVAFTWVYPALVCSISPIFGVGKWGYSDKYKTCTQDTSHETSDFFSLVGSALIYPIPLIVLFVCYFKIYRHITGHMKKMMGKGKGVEMTDTSNSSNVASTTQLHKNPPASFSKRQVEITKNLFYVVCAFVACLAPFAIALMIPPSDPVIPWTGMIIIFNSAINPIIYGAKHPHFKEVFRHMLRCRYHMIPEPSGCLRKIRSR</sequence>
<comment type="similarity">
    <text evidence="9">Belongs to the G-protein coupled receptor 1 family.</text>
</comment>